<evidence type="ECO:0000313" key="1">
    <source>
        <dbReference type="EMBL" id="KAK6804937.1"/>
    </source>
</evidence>
<keyword evidence="2" id="KW-1185">Reference proteome</keyword>
<evidence type="ECO:0000313" key="2">
    <source>
        <dbReference type="Proteomes" id="UP001371456"/>
    </source>
</evidence>
<dbReference type="Proteomes" id="UP001371456">
    <property type="component" value="Unassembled WGS sequence"/>
</dbReference>
<organism evidence="1 2">
    <name type="scientific">Solanum bulbocastanum</name>
    <name type="common">Wild potato</name>
    <dbReference type="NCBI Taxonomy" id="147425"/>
    <lineage>
        <taxon>Eukaryota</taxon>
        <taxon>Viridiplantae</taxon>
        <taxon>Streptophyta</taxon>
        <taxon>Embryophyta</taxon>
        <taxon>Tracheophyta</taxon>
        <taxon>Spermatophyta</taxon>
        <taxon>Magnoliopsida</taxon>
        <taxon>eudicotyledons</taxon>
        <taxon>Gunneridae</taxon>
        <taxon>Pentapetalae</taxon>
        <taxon>asterids</taxon>
        <taxon>lamiids</taxon>
        <taxon>Solanales</taxon>
        <taxon>Solanaceae</taxon>
        <taxon>Solanoideae</taxon>
        <taxon>Solaneae</taxon>
        <taxon>Solanum</taxon>
    </lineage>
</organism>
<sequence length="99" mass="11485">MIIVSVKIWRWRYYKGYRCCDSNARARVGSLINNSHMFIGKQFNYHESNNQLKMLIHSHDDIPRVDIISNSEGTSVIENDDHLSSFLANTYHMVGHLSS</sequence>
<gene>
    <name evidence="1" type="ORF">RDI58_002721</name>
</gene>
<proteinExistence type="predicted"/>
<reference evidence="1 2" key="1">
    <citation type="submission" date="2024-02" db="EMBL/GenBank/DDBJ databases">
        <title>de novo genome assembly of Solanum bulbocastanum strain 11H21.</title>
        <authorList>
            <person name="Hosaka A.J."/>
        </authorList>
    </citation>
    <scope>NUCLEOTIDE SEQUENCE [LARGE SCALE GENOMIC DNA]</scope>
    <source>
        <tissue evidence="1">Young leaves</tissue>
    </source>
</reference>
<protein>
    <submittedName>
        <fullName evidence="1">Uncharacterized protein</fullName>
    </submittedName>
</protein>
<comment type="caution">
    <text evidence="1">The sequence shown here is derived from an EMBL/GenBank/DDBJ whole genome shotgun (WGS) entry which is preliminary data.</text>
</comment>
<dbReference type="EMBL" id="JBANQN010000001">
    <property type="protein sequence ID" value="KAK6804937.1"/>
    <property type="molecule type" value="Genomic_DNA"/>
</dbReference>
<dbReference type="AlphaFoldDB" id="A0AAN8U4N2"/>
<accession>A0AAN8U4N2</accession>
<name>A0AAN8U4N2_SOLBU</name>